<dbReference type="PANTHER" id="PTHR46776">
    <property type="entry name" value="CYCLIN-DEPENDENT KINASE INHIBITOR 4-RELATED"/>
    <property type="match status" value="1"/>
</dbReference>
<evidence type="ECO:0000313" key="7">
    <source>
        <dbReference type="Proteomes" id="UP001324115"/>
    </source>
</evidence>
<dbReference type="InterPro" id="IPR044275">
    <property type="entry name" value="KRP"/>
</dbReference>
<dbReference type="InterPro" id="IPR003175">
    <property type="entry name" value="CDI_dom"/>
</dbReference>
<organism evidence="6 7">
    <name type="scientific">Quercus rubra</name>
    <name type="common">Northern red oak</name>
    <name type="synonym">Quercus borealis</name>
    <dbReference type="NCBI Taxonomy" id="3512"/>
    <lineage>
        <taxon>Eukaryota</taxon>
        <taxon>Viridiplantae</taxon>
        <taxon>Streptophyta</taxon>
        <taxon>Embryophyta</taxon>
        <taxon>Tracheophyta</taxon>
        <taxon>Spermatophyta</taxon>
        <taxon>Magnoliopsida</taxon>
        <taxon>eudicotyledons</taxon>
        <taxon>Gunneridae</taxon>
        <taxon>Pentapetalae</taxon>
        <taxon>rosids</taxon>
        <taxon>fabids</taxon>
        <taxon>Fagales</taxon>
        <taxon>Fagaceae</taxon>
        <taxon>Quercus</taxon>
    </lineage>
</organism>
<proteinExistence type="inferred from homology"/>
<dbReference type="GO" id="GO:0051726">
    <property type="term" value="P:regulation of cell cycle"/>
    <property type="evidence" value="ECO:0007669"/>
    <property type="project" value="InterPro"/>
</dbReference>
<evidence type="ECO:0000256" key="4">
    <source>
        <dbReference type="ARBA" id="ARBA00023306"/>
    </source>
</evidence>
<evidence type="ECO:0000256" key="2">
    <source>
        <dbReference type="ARBA" id="ARBA00010274"/>
    </source>
</evidence>
<comment type="subcellular location">
    <subcellularLocation>
        <location evidence="1">Nucleus</location>
        <location evidence="1">Nucleoplasm</location>
    </subcellularLocation>
</comment>
<dbReference type="AlphaFoldDB" id="A0AAN7E4V1"/>
<reference evidence="6 7" key="1">
    <citation type="journal article" date="2023" name="G3 (Bethesda)">
        <title>A haplotype-resolved chromosome-scale genome for Quercus rubra L. provides insights into the genetics of adaptive traits for red oak species.</title>
        <authorList>
            <person name="Kapoor B."/>
            <person name="Jenkins J."/>
            <person name="Schmutz J."/>
            <person name="Zhebentyayeva T."/>
            <person name="Kuelheim C."/>
            <person name="Coggeshall M."/>
            <person name="Heim C."/>
            <person name="Lasky J.R."/>
            <person name="Leites L."/>
            <person name="Islam-Faridi N."/>
            <person name="Romero-Severson J."/>
            <person name="DeLeo V.L."/>
            <person name="Lucas S.M."/>
            <person name="Lazic D."/>
            <person name="Gailing O."/>
            <person name="Carlson J."/>
            <person name="Staton M."/>
        </authorList>
    </citation>
    <scope>NUCLEOTIDE SEQUENCE [LARGE SCALE GENOMIC DNA]</scope>
    <source>
        <strain evidence="6">Pseudo-F2</strain>
    </source>
</reference>
<keyword evidence="7" id="KW-1185">Reference proteome</keyword>
<evidence type="ECO:0000313" key="6">
    <source>
        <dbReference type="EMBL" id="KAK4563082.1"/>
    </source>
</evidence>
<dbReference type="Proteomes" id="UP001324115">
    <property type="component" value="Unassembled WGS sequence"/>
</dbReference>
<comment type="caution">
    <text evidence="6">The sequence shown here is derived from an EMBL/GenBank/DDBJ whole genome shotgun (WGS) entry which is preliminary data.</text>
</comment>
<gene>
    <name evidence="6" type="ORF">RGQ29_005542</name>
</gene>
<dbReference type="Pfam" id="PF02234">
    <property type="entry name" value="CDI"/>
    <property type="match status" value="1"/>
</dbReference>
<feature type="domain" description="Cyclin-dependent kinase inhibitor" evidence="5">
    <location>
        <begin position="161"/>
        <end position="203"/>
    </location>
</feature>
<name>A0AAN7E4V1_QUERU</name>
<evidence type="ECO:0000259" key="5">
    <source>
        <dbReference type="Pfam" id="PF02234"/>
    </source>
</evidence>
<accession>A0AAN7E4V1</accession>
<dbReference type="Gene3D" id="4.10.365.10">
    <property type="entry name" value="p27"/>
    <property type="match status" value="1"/>
</dbReference>
<dbReference type="InterPro" id="IPR044898">
    <property type="entry name" value="CDI_dom_sf"/>
</dbReference>
<dbReference type="GO" id="GO:0004861">
    <property type="term" value="F:cyclin-dependent protein serine/threonine kinase inhibitor activity"/>
    <property type="evidence" value="ECO:0007669"/>
    <property type="project" value="InterPro"/>
</dbReference>
<dbReference type="GO" id="GO:0005654">
    <property type="term" value="C:nucleoplasm"/>
    <property type="evidence" value="ECO:0007669"/>
    <property type="project" value="UniProtKB-SubCell"/>
</dbReference>
<comment type="similarity">
    <text evidence="2">Belongs to the CDI family. ICK/KRP subfamily.</text>
</comment>
<sequence length="207" mass="22957">MGDCVRNLKRIAVVDGSGSGSSTTMAVSKKRRIIGLTSADAELHDARFCFDLPEKTVYSGGVMNAGDLCTSFCMDQSPVSCCSSNESSEVVRDGFSLIDLEAKNFETVDSTTYINNNNKFSCCFFFFFLFSKEATPSSSLCVDSDGMDSPAATKNHPPAKMPSKEEIDDFFAFAEKREQKRFAENYNYDIVKDVPLEGRFQWIPLKP</sequence>
<keyword evidence="3" id="KW-0649">Protein kinase inhibitor</keyword>
<evidence type="ECO:0000256" key="3">
    <source>
        <dbReference type="ARBA" id="ARBA00023013"/>
    </source>
</evidence>
<dbReference type="EMBL" id="JAXUIC010000011">
    <property type="protein sequence ID" value="KAK4563082.1"/>
    <property type="molecule type" value="Genomic_DNA"/>
</dbReference>
<evidence type="ECO:0000256" key="1">
    <source>
        <dbReference type="ARBA" id="ARBA00004642"/>
    </source>
</evidence>
<protein>
    <recommendedName>
        <fullName evidence="5">Cyclin-dependent kinase inhibitor domain-containing protein</fullName>
    </recommendedName>
</protein>
<keyword evidence="4" id="KW-0131">Cell cycle</keyword>